<organism evidence="2 3">
    <name type="scientific">Rhodopseudomonas julia</name>
    <dbReference type="NCBI Taxonomy" id="200617"/>
    <lineage>
        <taxon>Bacteria</taxon>
        <taxon>Pseudomonadati</taxon>
        <taxon>Pseudomonadota</taxon>
        <taxon>Alphaproteobacteria</taxon>
        <taxon>Hyphomicrobiales</taxon>
        <taxon>Nitrobacteraceae</taxon>
        <taxon>Rhodopseudomonas</taxon>
    </lineage>
</organism>
<sequence>MSAETQMKLQAKRFNEHVKLFSSTVNAIGLVIFGGGLIQPLIAHDPSPTIRWSWIALSITLHMVAQSVIRLMPAEEGSV</sequence>
<proteinExistence type="predicted"/>
<accession>A0ABU0C9N4</accession>
<evidence type="ECO:0000313" key="2">
    <source>
        <dbReference type="EMBL" id="MDQ0326601.1"/>
    </source>
</evidence>
<gene>
    <name evidence="2" type="ORF">J2R99_002470</name>
</gene>
<keyword evidence="1" id="KW-1133">Transmembrane helix</keyword>
<feature type="transmembrane region" description="Helical" evidence="1">
    <location>
        <begin position="20"/>
        <end position="42"/>
    </location>
</feature>
<keyword evidence="3" id="KW-1185">Reference proteome</keyword>
<keyword evidence="1" id="KW-0812">Transmembrane</keyword>
<keyword evidence="1" id="KW-0472">Membrane</keyword>
<name>A0ABU0C9N4_9BRAD</name>
<protein>
    <recommendedName>
        <fullName evidence="4">YrhK domain-containing protein</fullName>
    </recommendedName>
</protein>
<evidence type="ECO:0000256" key="1">
    <source>
        <dbReference type="SAM" id="Phobius"/>
    </source>
</evidence>
<evidence type="ECO:0000313" key="3">
    <source>
        <dbReference type="Proteomes" id="UP001230253"/>
    </source>
</evidence>
<dbReference type="EMBL" id="JAUSUK010000002">
    <property type="protein sequence ID" value="MDQ0326601.1"/>
    <property type="molecule type" value="Genomic_DNA"/>
</dbReference>
<reference evidence="2 3" key="1">
    <citation type="submission" date="2023-07" db="EMBL/GenBank/DDBJ databases">
        <title>Genomic Encyclopedia of Type Strains, Phase IV (KMG-IV): sequencing the most valuable type-strain genomes for metagenomic binning, comparative biology and taxonomic classification.</title>
        <authorList>
            <person name="Goeker M."/>
        </authorList>
    </citation>
    <scope>NUCLEOTIDE SEQUENCE [LARGE SCALE GENOMIC DNA]</scope>
    <source>
        <strain evidence="2 3">DSM 11549</strain>
    </source>
</reference>
<comment type="caution">
    <text evidence="2">The sequence shown here is derived from an EMBL/GenBank/DDBJ whole genome shotgun (WGS) entry which is preliminary data.</text>
</comment>
<feature type="transmembrane region" description="Helical" evidence="1">
    <location>
        <begin position="54"/>
        <end position="72"/>
    </location>
</feature>
<dbReference type="Proteomes" id="UP001230253">
    <property type="component" value="Unassembled WGS sequence"/>
</dbReference>
<evidence type="ECO:0008006" key="4">
    <source>
        <dbReference type="Google" id="ProtNLM"/>
    </source>
</evidence>
<dbReference type="RefSeq" id="WP_307154763.1">
    <property type="nucleotide sequence ID" value="NZ_JAUSUK010000002.1"/>
</dbReference>